<evidence type="ECO:0000256" key="1">
    <source>
        <dbReference type="ARBA" id="ARBA00000830"/>
    </source>
</evidence>
<dbReference type="GO" id="GO:0006281">
    <property type="term" value="P:DNA repair"/>
    <property type="evidence" value="ECO:0007669"/>
    <property type="project" value="TreeGrafter"/>
</dbReference>
<dbReference type="GO" id="GO:0046295">
    <property type="term" value="P:glycolate biosynthetic process"/>
    <property type="evidence" value="ECO:0007669"/>
    <property type="project" value="UniProtKB-UniRule"/>
</dbReference>
<comment type="function">
    <text evidence="10">Specifically catalyzes the dephosphorylation of 2-phosphoglycolate. Is involved in the dissimilation of the intracellular 2-phosphoglycolate formed during the DNA repair of 3'-phosphoglycolate ends, a major class of DNA lesions induced by oxidative stress.</text>
</comment>
<evidence type="ECO:0000256" key="8">
    <source>
        <dbReference type="ARBA" id="ARBA00022842"/>
    </source>
</evidence>
<protein>
    <recommendedName>
        <fullName evidence="5 10">Phosphoglycolate phosphatase</fullName>
        <shortName evidence="10">PGP</shortName>
        <shortName evidence="10">PGPase</shortName>
        <ecNumber evidence="5 10">3.1.3.18</ecNumber>
    </recommendedName>
</protein>
<dbReference type="NCBIfam" id="TIGR01509">
    <property type="entry name" value="HAD-SF-IA-v3"/>
    <property type="match status" value="1"/>
</dbReference>
<dbReference type="FunFam" id="3.40.50.1000:FF:000022">
    <property type="entry name" value="Phosphoglycolate phosphatase"/>
    <property type="match status" value="1"/>
</dbReference>
<dbReference type="GO" id="GO:0005829">
    <property type="term" value="C:cytosol"/>
    <property type="evidence" value="ECO:0007669"/>
    <property type="project" value="TreeGrafter"/>
</dbReference>
<evidence type="ECO:0000256" key="2">
    <source>
        <dbReference type="ARBA" id="ARBA00001946"/>
    </source>
</evidence>
<feature type="binding site" evidence="10">
    <location>
        <position position="12"/>
    </location>
    <ligand>
        <name>Mg(2+)</name>
        <dbReference type="ChEBI" id="CHEBI:18420"/>
    </ligand>
</feature>
<gene>
    <name evidence="11" type="primary">gph</name>
    <name evidence="11" type="ORF">GDR74_02335</name>
</gene>
<dbReference type="GO" id="GO:0046872">
    <property type="term" value="F:metal ion binding"/>
    <property type="evidence" value="ECO:0007669"/>
    <property type="project" value="UniProtKB-KW"/>
</dbReference>
<organism evidence="11 12">
    <name type="scientific">Microvirga thermotolerans</name>
    <dbReference type="NCBI Taxonomy" id="2651334"/>
    <lineage>
        <taxon>Bacteria</taxon>
        <taxon>Pseudomonadati</taxon>
        <taxon>Pseudomonadota</taxon>
        <taxon>Alphaproteobacteria</taxon>
        <taxon>Hyphomicrobiales</taxon>
        <taxon>Methylobacteriaceae</taxon>
        <taxon>Microvirga</taxon>
    </lineage>
</organism>
<dbReference type="Proteomes" id="UP000325614">
    <property type="component" value="Chromosome"/>
</dbReference>
<evidence type="ECO:0000256" key="9">
    <source>
        <dbReference type="ARBA" id="ARBA00023277"/>
    </source>
</evidence>
<dbReference type="InterPro" id="IPR037512">
    <property type="entry name" value="PGPase_prok"/>
</dbReference>
<keyword evidence="6 10" id="KW-0479">Metal-binding</keyword>
<dbReference type="KEGG" id="mico:GDR74_02335"/>
<accession>A0A5P9JRZ9</accession>
<dbReference type="SFLD" id="SFLDS00003">
    <property type="entry name" value="Haloacid_Dehalogenase"/>
    <property type="match status" value="1"/>
</dbReference>
<evidence type="ECO:0000256" key="6">
    <source>
        <dbReference type="ARBA" id="ARBA00022723"/>
    </source>
</evidence>
<dbReference type="InterPro" id="IPR023214">
    <property type="entry name" value="HAD_sf"/>
</dbReference>
<name>A0A5P9JRZ9_9HYPH</name>
<keyword evidence="7 10" id="KW-0378">Hydrolase</keyword>
<dbReference type="InterPro" id="IPR041492">
    <property type="entry name" value="HAD_2"/>
</dbReference>
<sequence length="219" mass="23394">MKPVRAILFDLDGTLVDSARDLREAVNLLLAEEGLRPLSLDEVKGMVGDGVARLVERALRATGGDAARLDAQVPRFMDLYGARATRHTVPYPGVPEVLAHLQGRGLRLGVVTNKPRRATLEILNALGLAGFFGSVVAGDTLPERKPDPAPLRHALAELCAAPEEALMVGDNHHDVQDARAAGLRAVAVTYGYSHRPHGELGADALIDAMPELVAWLGLE</sequence>
<evidence type="ECO:0000256" key="10">
    <source>
        <dbReference type="HAMAP-Rule" id="MF_00495"/>
    </source>
</evidence>
<comment type="catalytic activity">
    <reaction evidence="1 10">
        <text>2-phosphoglycolate + H2O = glycolate + phosphate</text>
        <dbReference type="Rhea" id="RHEA:14369"/>
        <dbReference type="ChEBI" id="CHEBI:15377"/>
        <dbReference type="ChEBI" id="CHEBI:29805"/>
        <dbReference type="ChEBI" id="CHEBI:43474"/>
        <dbReference type="ChEBI" id="CHEBI:58033"/>
        <dbReference type="EC" id="3.1.3.18"/>
    </reaction>
</comment>
<keyword evidence="9 10" id="KW-0119">Carbohydrate metabolism</keyword>
<dbReference type="SFLD" id="SFLDG01135">
    <property type="entry name" value="C1.5.6:_HAD__Beta-PGM__Phospha"/>
    <property type="match status" value="1"/>
</dbReference>
<comment type="cofactor">
    <cofactor evidence="2 10">
        <name>Mg(2+)</name>
        <dbReference type="ChEBI" id="CHEBI:18420"/>
    </cofactor>
</comment>
<evidence type="ECO:0000256" key="7">
    <source>
        <dbReference type="ARBA" id="ARBA00022801"/>
    </source>
</evidence>
<evidence type="ECO:0000313" key="12">
    <source>
        <dbReference type="Proteomes" id="UP000325614"/>
    </source>
</evidence>
<dbReference type="SUPFAM" id="SSF56784">
    <property type="entry name" value="HAD-like"/>
    <property type="match status" value="1"/>
</dbReference>
<dbReference type="InterPro" id="IPR036412">
    <property type="entry name" value="HAD-like_sf"/>
</dbReference>
<feature type="binding site" evidence="10">
    <location>
        <position position="10"/>
    </location>
    <ligand>
        <name>Mg(2+)</name>
        <dbReference type="ChEBI" id="CHEBI:18420"/>
    </ligand>
</feature>
<dbReference type="RefSeq" id="WP_152584793.1">
    <property type="nucleotide sequence ID" value="NZ_CP045423.1"/>
</dbReference>
<dbReference type="Pfam" id="PF13419">
    <property type="entry name" value="HAD_2"/>
    <property type="match status" value="1"/>
</dbReference>
<dbReference type="SFLD" id="SFLDG01129">
    <property type="entry name" value="C1.5:_HAD__Beta-PGM__Phosphata"/>
    <property type="match status" value="1"/>
</dbReference>
<evidence type="ECO:0000256" key="3">
    <source>
        <dbReference type="ARBA" id="ARBA00004818"/>
    </source>
</evidence>
<dbReference type="Gene3D" id="1.10.150.240">
    <property type="entry name" value="Putative phosphatase, domain 2"/>
    <property type="match status" value="1"/>
</dbReference>
<keyword evidence="8 10" id="KW-0460">Magnesium</keyword>
<evidence type="ECO:0000256" key="5">
    <source>
        <dbReference type="ARBA" id="ARBA00013078"/>
    </source>
</evidence>
<evidence type="ECO:0000313" key="11">
    <source>
        <dbReference type="EMBL" id="QFU15143.1"/>
    </source>
</evidence>
<dbReference type="Gene3D" id="3.40.50.1000">
    <property type="entry name" value="HAD superfamily/HAD-like"/>
    <property type="match status" value="1"/>
</dbReference>
<dbReference type="InterPro" id="IPR006439">
    <property type="entry name" value="HAD-SF_hydro_IA"/>
</dbReference>
<dbReference type="PRINTS" id="PR00413">
    <property type="entry name" value="HADHALOGNASE"/>
</dbReference>
<evidence type="ECO:0000256" key="4">
    <source>
        <dbReference type="ARBA" id="ARBA00006171"/>
    </source>
</evidence>
<reference evidence="11 12" key="1">
    <citation type="submission" date="2019-10" db="EMBL/GenBank/DDBJ databases">
        <title>Isolation, Identification of Microvirga thermotolerans HR1, a novel thermophilic bacterium and Comparative Genomics of the genus Microvirga.</title>
        <authorList>
            <person name="Li J."/>
            <person name="Zhang W."/>
            <person name="Lin M."/>
            <person name="Wang J."/>
        </authorList>
    </citation>
    <scope>NUCLEOTIDE SEQUENCE [LARGE SCALE GENOMIC DNA]</scope>
    <source>
        <strain evidence="11 12">HR1</strain>
    </source>
</reference>
<dbReference type="PANTHER" id="PTHR43434">
    <property type="entry name" value="PHOSPHOGLYCOLATE PHOSPHATASE"/>
    <property type="match status" value="1"/>
</dbReference>
<comment type="similarity">
    <text evidence="4 10">Belongs to the HAD-like hydrolase superfamily. CbbY/CbbZ/Gph/YieH family.</text>
</comment>
<dbReference type="NCBIfam" id="TIGR01549">
    <property type="entry name" value="HAD-SF-IA-v1"/>
    <property type="match status" value="1"/>
</dbReference>
<dbReference type="GO" id="GO:0005975">
    <property type="term" value="P:carbohydrate metabolic process"/>
    <property type="evidence" value="ECO:0007669"/>
    <property type="project" value="InterPro"/>
</dbReference>
<dbReference type="InterPro" id="IPR050155">
    <property type="entry name" value="HAD-like_hydrolase_sf"/>
</dbReference>
<comment type="pathway">
    <text evidence="3 10">Organic acid metabolism; glycolate biosynthesis; glycolate from 2-phosphoglycolate: step 1/1.</text>
</comment>
<dbReference type="HAMAP" id="MF_00495">
    <property type="entry name" value="GPH_hydrolase_bact"/>
    <property type="match status" value="1"/>
</dbReference>
<dbReference type="EC" id="3.1.3.18" evidence="5 10"/>
<dbReference type="GO" id="GO:0008967">
    <property type="term" value="F:phosphoglycolate phosphatase activity"/>
    <property type="evidence" value="ECO:0007669"/>
    <property type="project" value="UniProtKB-UniRule"/>
</dbReference>
<feature type="active site" description="Nucleophile" evidence="10">
    <location>
        <position position="10"/>
    </location>
</feature>
<dbReference type="NCBIfam" id="TIGR01449">
    <property type="entry name" value="PGP_bact"/>
    <property type="match status" value="1"/>
</dbReference>
<dbReference type="EMBL" id="CP045423">
    <property type="protein sequence ID" value="QFU15143.1"/>
    <property type="molecule type" value="Genomic_DNA"/>
</dbReference>
<keyword evidence="12" id="KW-1185">Reference proteome</keyword>
<dbReference type="InterPro" id="IPR023198">
    <property type="entry name" value="PGP-like_dom2"/>
</dbReference>
<proteinExistence type="inferred from homology"/>
<dbReference type="PANTHER" id="PTHR43434:SF1">
    <property type="entry name" value="PHOSPHOGLYCOLATE PHOSPHATASE"/>
    <property type="match status" value="1"/>
</dbReference>
<feature type="binding site" evidence="10">
    <location>
        <position position="170"/>
    </location>
    <ligand>
        <name>Mg(2+)</name>
        <dbReference type="ChEBI" id="CHEBI:18420"/>
    </ligand>
</feature>
<dbReference type="UniPathway" id="UPA00865">
    <property type="reaction ID" value="UER00834"/>
</dbReference>
<dbReference type="AlphaFoldDB" id="A0A5P9JRZ9"/>